<feature type="signal peptide" evidence="2">
    <location>
        <begin position="1"/>
        <end position="19"/>
    </location>
</feature>
<dbReference type="AlphaFoldDB" id="A0A2P9ASJ0"/>
<name>A0A2P9ASJ0_9HYPH</name>
<reference evidence="4" key="1">
    <citation type="submission" date="2016-12" db="EMBL/GenBank/DDBJ databases">
        <authorList>
            <person name="Brunel B."/>
        </authorList>
    </citation>
    <scope>NUCLEOTIDE SEQUENCE [LARGE SCALE GENOMIC DNA]</scope>
</reference>
<feature type="chain" id="PRO_5015199420" evidence="2">
    <location>
        <begin position="20"/>
        <end position="113"/>
    </location>
</feature>
<gene>
    <name evidence="3" type="ORF">BQ8482_380321</name>
</gene>
<dbReference type="EMBL" id="FUIG01000046">
    <property type="protein sequence ID" value="SJM34138.1"/>
    <property type="molecule type" value="Genomic_DNA"/>
</dbReference>
<evidence type="ECO:0000313" key="4">
    <source>
        <dbReference type="Proteomes" id="UP000245698"/>
    </source>
</evidence>
<feature type="region of interest" description="Disordered" evidence="1">
    <location>
        <begin position="25"/>
        <end position="63"/>
    </location>
</feature>
<proteinExistence type="predicted"/>
<evidence type="ECO:0000256" key="2">
    <source>
        <dbReference type="SAM" id="SignalP"/>
    </source>
</evidence>
<dbReference type="InterPro" id="IPR006311">
    <property type="entry name" value="TAT_signal"/>
</dbReference>
<keyword evidence="2" id="KW-0732">Signal</keyword>
<accession>A0A2P9ASJ0</accession>
<feature type="compositionally biased region" description="Gly residues" evidence="1">
    <location>
        <begin position="28"/>
        <end position="38"/>
    </location>
</feature>
<dbReference type="Proteomes" id="UP000245698">
    <property type="component" value="Unassembled WGS sequence"/>
</dbReference>
<keyword evidence="4" id="KW-1185">Reference proteome</keyword>
<dbReference type="PROSITE" id="PS51318">
    <property type="entry name" value="TAT"/>
    <property type="match status" value="1"/>
</dbReference>
<sequence>MSTSRRALLSLLSATVVCAAIIGIASAKGGGGGGGGGRKGGRDGAMDTGTGLVTSPESGTSPVQVKTFKSFQGKACNRDYKLLCPNTPIGKCDLVGMSGQLSPKCKAFVETHR</sequence>
<organism evidence="3 4">
    <name type="scientific">Mesorhizobium delmotii</name>
    <dbReference type="NCBI Taxonomy" id="1631247"/>
    <lineage>
        <taxon>Bacteria</taxon>
        <taxon>Pseudomonadati</taxon>
        <taxon>Pseudomonadota</taxon>
        <taxon>Alphaproteobacteria</taxon>
        <taxon>Hyphomicrobiales</taxon>
        <taxon>Phyllobacteriaceae</taxon>
        <taxon>Mesorhizobium</taxon>
    </lineage>
</organism>
<protein>
    <submittedName>
        <fullName evidence="3">Uncharacterized protein</fullName>
    </submittedName>
</protein>
<evidence type="ECO:0000256" key="1">
    <source>
        <dbReference type="SAM" id="MobiDB-lite"/>
    </source>
</evidence>
<feature type="compositionally biased region" description="Polar residues" evidence="1">
    <location>
        <begin position="51"/>
        <end position="63"/>
    </location>
</feature>
<evidence type="ECO:0000313" key="3">
    <source>
        <dbReference type="EMBL" id="SJM34138.1"/>
    </source>
</evidence>